<dbReference type="GO" id="GO:0008033">
    <property type="term" value="P:tRNA processing"/>
    <property type="evidence" value="ECO:0007669"/>
    <property type="project" value="UniProtKB-KW"/>
</dbReference>
<feature type="binding site" evidence="14">
    <location>
        <position position="185"/>
    </location>
    <ligand>
        <name>ATP</name>
        <dbReference type="ChEBI" id="CHEBI:30616"/>
    </ligand>
</feature>
<dbReference type="GO" id="GO:0061710">
    <property type="term" value="F:L-threonylcarbamoyladenylate synthase"/>
    <property type="evidence" value="ECO:0007669"/>
    <property type="project" value="UniProtKB-EC"/>
</dbReference>
<dbReference type="InterPro" id="IPR017945">
    <property type="entry name" value="DHBP_synth_RibB-like_a/b_dom"/>
</dbReference>
<dbReference type="OrthoDB" id="9814580at2"/>
<evidence type="ECO:0000256" key="4">
    <source>
        <dbReference type="ARBA" id="ARBA00015492"/>
    </source>
</evidence>
<feature type="binding site" evidence="14">
    <location>
        <position position="131"/>
    </location>
    <ligand>
        <name>L-threonine</name>
        <dbReference type="ChEBI" id="CHEBI:57926"/>
    </ligand>
</feature>
<dbReference type="KEGG" id="fin:KQS_08010"/>
<dbReference type="InterPro" id="IPR005145">
    <property type="entry name" value="Sua5_C"/>
</dbReference>
<dbReference type="RefSeq" id="WP_014388667.1">
    <property type="nucleotide sequence ID" value="NC_017025.1"/>
</dbReference>
<evidence type="ECO:0000256" key="6">
    <source>
        <dbReference type="ARBA" id="ARBA00022679"/>
    </source>
</evidence>
<comment type="function">
    <text evidence="13">Required for the formation of a threonylcarbamoyl group on adenosine at position 37 (t(6)A37) in tRNAs that read codons beginning with adenine.</text>
</comment>
<evidence type="ECO:0000256" key="5">
    <source>
        <dbReference type="ARBA" id="ARBA00022490"/>
    </source>
</evidence>
<protein>
    <recommendedName>
        <fullName evidence="4 13">Threonylcarbamoyl-AMP synthase</fullName>
        <shortName evidence="13">TC-AMP synthase</shortName>
        <ecNumber evidence="3 13">2.7.7.87</ecNumber>
    </recommendedName>
    <alternativeName>
        <fullName evidence="11 13">L-threonylcarbamoyladenylate synthase</fullName>
    </alternativeName>
</protein>
<dbReference type="PATRIC" id="fig|1094466.5.peg.1572"/>
<dbReference type="GO" id="GO:0000049">
    <property type="term" value="F:tRNA binding"/>
    <property type="evidence" value="ECO:0007669"/>
    <property type="project" value="TreeGrafter"/>
</dbReference>
<feature type="binding site" evidence="14">
    <location>
        <position position="25"/>
    </location>
    <ligand>
        <name>L-threonine</name>
        <dbReference type="ChEBI" id="CHEBI:57926"/>
    </ligand>
</feature>
<evidence type="ECO:0000256" key="9">
    <source>
        <dbReference type="ARBA" id="ARBA00022741"/>
    </source>
</evidence>
<comment type="similarity">
    <text evidence="2 13">Belongs to the SUA5 family.</text>
</comment>
<gene>
    <name evidence="16" type="ordered locus">KQS_08010</name>
</gene>
<evidence type="ECO:0000256" key="7">
    <source>
        <dbReference type="ARBA" id="ARBA00022694"/>
    </source>
</evidence>
<dbReference type="EMBL" id="HE774682">
    <property type="protein sequence ID" value="CCG53546.1"/>
    <property type="molecule type" value="Genomic_DNA"/>
</dbReference>
<feature type="binding site" evidence="14">
    <location>
        <position position="48"/>
    </location>
    <ligand>
        <name>ATP</name>
        <dbReference type="ChEBI" id="CHEBI:30616"/>
    </ligand>
</feature>
<feature type="binding site" evidence="14">
    <location>
        <position position="221"/>
    </location>
    <ligand>
        <name>ATP</name>
        <dbReference type="ChEBI" id="CHEBI:30616"/>
    </ligand>
</feature>
<evidence type="ECO:0000256" key="13">
    <source>
        <dbReference type="PIRNR" id="PIRNR004930"/>
    </source>
</evidence>
<dbReference type="InterPro" id="IPR038385">
    <property type="entry name" value="Sua5/YwlC_C"/>
</dbReference>
<feature type="binding site" evidence="14">
    <location>
        <position position="171"/>
    </location>
    <ligand>
        <name>L-threonine</name>
        <dbReference type="ChEBI" id="CHEBI:57926"/>
    </ligand>
</feature>
<comment type="catalytic activity">
    <reaction evidence="12 13">
        <text>L-threonine + hydrogencarbonate + ATP = L-threonylcarbamoyladenylate + diphosphate + H2O</text>
        <dbReference type="Rhea" id="RHEA:36407"/>
        <dbReference type="ChEBI" id="CHEBI:15377"/>
        <dbReference type="ChEBI" id="CHEBI:17544"/>
        <dbReference type="ChEBI" id="CHEBI:30616"/>
        <dbReference type="ChEBI" id="CHEBI:33019"/>
        <dbReference type="ChEBI" id="CHEBI:57926"/>
        <dbReference type="ChEBI" id="CHEBI:73682"/>
        <dbReference type="EC" id="2.7.7.87"/>
    </reaction>
</comment>
<dbReference type="AlphaFoldDB" id="H8XT04"/>
<evidence type="ECO:0000256" key="14">
    <source>
        <dbReference type="PIRSR" id="PIRSR004930-1"/>
    </source>
</evidence>
<evidence type="ECO:0000256" key="8">
    <source>
        <dbReference type="ARBA" id="ARBA00022695"/>
    </source>
</evidence>
<dbReference type="Gene3D" id="3.90.870.10">
    <property type="entry name" value="DHBP synthase"/>
    <property type="match status" value="1"/>
</dbReference>
<sequence length="318" mass="35469">MISNDISKAVQLLNEEEVIGFPTETVYGLAGNAFNENAIAKIFKIKERPSFNPLIVHVKNKEQIHEVAMAIPDLAYELIHQFWPGPLTLILKKQPHISNLITANRDTVAVRMPQHPVALELLNQLSFPLVAPSANPYTAISPTQAIHVQNYFQDKIPLILDGGPCTAGIESTIIGFEGNKVILYRLGSIPLEAIEALTGKIEIKNHNEKSPVAPGMTLKHYAPKTKVVLTHWTDEELKNQESKNIGLLRFSTFHTQIQPLQQRVLSPKQDLKEAAANLYQALHELDQLNLDGIIAERLPDYGLGRTINDRLERAAKNN</sequence>
<evidence type="ECO:0000256" key="1">
    <source>
        <dbReference type="ARBA" id="ARBA00004496"/>
    </source>
</evidence>
<keyword evidence="10 13" id="KW-0067">ATP-binding</keyword>
<name>H8XT04_FLAIG</name>
<dbReference type="Gene3D" id="3.40.50.11030">
    <property type="entry name" value="Threonylcarbamoyl-AMP synthase, C-terminal domain"/>
    <property type="match status" value="1"/>
</dbReference>
<keyword evidence="8 13" id="KW-0548">Nucleotidyltransferase</keyword>
<dbReference type="HOGENOM" id="CLU_031397_0_0_10"/>
<dbReference type="InterPro" id="IPR050156">
    <property type="entry name" value="TC-AMP_synthase_SUA5"/>
</dbReference>
<dbReference type="PIRSF" id="PIRSF004930">
    <property type="entry name" value="Tln_factor_SUA5"/>
    <property type="match status" value="1"/>
</dbReference>
<dbReference type="Proteomes" id="UP000007599">
    <property type="component" value="Chromosome I"/>
</dbReference>
<dbReference type="GO" id="GO:0005737">
    <property type="term" value="C:cytoplasm"/>
    <property type="evidence" value="ECO:0007669"/>
    <property type="project" value="UniProtKB-SubCell"/>
</dbReference>
<evidence type="ECO:0000256" key="3">
    <source>
        <dbReference type="ARBA" id="ARBA00012584"/>
    </source>
</evidence>
<dbReference type="PROSITE" id="PS51163">
    <property type="entry name" value="YRDC"/>
    <property type="match status" value="1"/>
</dbReference>
<dbReference type="InterPro" id="IPR006070">
    <property type="entry name" value="Sua5-like_dom"/>
</dbReference>
<dbReference type="GO" id="GO:0006450">
    <property type="term" value="P:regulation of translational fidelity"/>
    <property type="evidence" value="ECO:0007669"/>
    <property type="project" value="TreeGrafter"/>
</dbReference>
<dbReference type="PANTHER" id="PTHR17490:SF16">
    <property type="entry name" value="THREONYLCARBAMOYL-AMP SYNTHASE"/>
    <property type="match status" value="1"/>
</dbReference>
<reference evidence="17" key="2">
    <citation type="submission" date="2012-03" db="EMBL/GenBank/DDBJ databases">
        <title>Complete genome sequence of Flavobacterium indicum GPTSA100-9T, isolated from warm spring water.</title>
        <authorList>
            <person name="Barbier P."/>
            <person name="Houel A."/>
            <person name="Loux V."/>
            <person name="Poulain J."/>
            <person name="Bernardet J.-F."/>
            <person name="Touchon M."/>
            <person name="Duchaud E."/>
        </authorList>
    </citation>
    <scope>NUCLEOTIDE SEQUENCE [LARGE SCALE GENOMIC DNA]</scope>
    <source>
        <strain evidence="17">DSM 17447 / CIP 109464 / GPTSA100-9</strain>
    </source>
</reference>
<keyword evidence="6 13" id="KW-0808">Transferase</keyword>
<dbReference type="GO" id="GO:0003725">
    <property type="term" value="F:double-stranded RNA binding"/>
    <property type="evidence" value="ECO:0007669"/>
    <property type="project" value="UniProtKB-UniRule"/>
</dbReference>
<accession>H8XT04</accession>
<evidence type="ECO:0000313" key="17">
    <source>
        <dbReference type="Proteomes" id="UP000007599"/>
    </source>
</evidence>
<dbReference type="GO" id="GO:0005524">
    <property type="term" value="F:ATP binding"/>
    <property type="evidence" value="ECO:0007669"/>
    <property type="project" value="UniProtKB-UniRule"/>
</dbReference>
<feature type="domain" description="YrdC-like" evidence="15">
    <location>
        <begin position="3"/>
        <end position="189"/>
    </location>
</feature>
<comment type="subcellular location">
    <subcellularLocation>
        <location evidence="1 13">Cytoplasm</location>
    </subcellularLocation>
</comment>
<dbReference type="InterPro" id="IPR010923">
    <property type="entry name" value="T(6)A37_SUA5"/>
</dbReference>
<evidence type="ECO:0000256" key="2">
    <source>
        <dbReference type="ARBA" id="ARBA00007663"/>
    </source>
</evidence>
<keyword evidence="17" id="KW-1185">Reference proteome</keyword>
<dbReference type="FunFam" id="3.90.870.10:FF:000009">
    <property type="entry name" value="Threonylcarbamoyl-AMP synthase, putative"/>
    <property type="match status" value="1"/>
</dbReference>
<dbReference type="eggNOG" id="COG0009">
    <property type="taxonomic scope" value="Bacteria"/>
</dbReference>
<organism evidence="16 17">
    <name type="scientific">Flavobacterium indicum (strain DSM 17447 / CIP 109464 / GPTSA100-9)</name>
    <dbReference type="NCBI Taxonomy" id="1094466"/>
    <lineage>
        <taxon>Bacteria</taxon>
        <taxon>Pseudomonadati</taxon>
        <taxon>Bacteroidota</taxon>
        <taxon>Flavobacteriia</taxon>
        <taxon>Flavobacteriales</taxon>
        <taxon>Flavobacteriaceae</taxon>
        <taxon>Flavobacterium</taxon>
    </lineage>
</organism>
<feature type="binding site" evidence="14">
    <location>
        <position position="52"/>
    </location>
    <ligand>
        <name>ATP</name>
        <dbReference type="ChEBI" id="CHEBI:30616"/>
    </ligand>
</feature>
<evidence type="ECO:0000259" key="15">
    <source>
        <dbReference type="PROSITE" id="PS51163"/>
    </source>
</evidence>
<dbReference type="EC" id="2.7.7.87" evidence="3 13"/>
<dbReference type="NCBIfam" id="TIGR00057">
    <property type="entry name" value="L-threonylcarbamoyladenylate synthase"/>
    <property type="match status" value="1"/>
</dbReference>
<feature type="binding site" evidence="14">
    <location>
        <position position="57"/>
    </location>
    <ligand>
        <name>L-threonine</name>
        <dbReference type="ChEBI" id="CHEBI:57926"/>
    </ligand>
</feature>
<evidence type="ECO:0000256" key="11">
    <source>
        <dbReference type="ARBA" id="ARBA00029774"/>
    </source>
</evidence>
<dbReference type="PANTHER" id="PTHR17490">
    <property type="entry name" value="SUA5"/>
    <property type="match status" value="1"/>
</dbReference>
<dbReference type="STRING" id="1094466.KQS_08010"/>
<keyword evidence="5 13" id="KW-0963">Cytoplasm</keyword>
<reference evidence="16 17" key="1">
    <citation type="journal article" date="2012" name="J. Bacteriol.">
        <title>Complete Genome Sequence of Flavobacterium indicum GPSTA100-9T, Isolated from Warm Spring Water.</title>
        <authorList>
            <person name="Barbier P."/>
            <person name="Houel A."/>
            <person name="Loux V."/>
            <person name="Poulain J."/>
            <person name="Bernardet J.F."/>
            <person name="Touchon M."/>
            <person name="Duchaud E."/>
        </authorList>
    </citation>
    <scope>NUCLEOTIDE SEQUENCE [LARGE SCALE GENOMIC DNA]</scope>
    <source>
        <strain evidence="17">DSM 17447 / CIP 109464 / GPTSA100-9</strain>
    </source>
</reference>
<dbReference type="SUPFAM" id="SSF55821">
    <property type="entry name" value="YrdC/RibB"/>
    <property type="match status" value="1"/>
</dbReference>
<keyword evidence="9 13" id="KW-0547">Nucleotide-binding</keyword>
<feature type="binding site" evidence="14">
    <location>
        <position position="141"/>
    </location>
    <ligand>
        <name>ATP</name>
        <dbReference type="ChEBI" id="CHEBI:30616"/>
    </ligand>
</feature>
<proteinExistence type="inferred from homology"/>
<keyword evidence="7 13" id="KW-0819">tRNA processing</keyword>
<evidence type="ECO:0000256" key="12">
    <source>
        <dbReference type="ARBA" id="ARBA00048366"/>
    </source>
</evidence>
<feature type="binding site" evidence="14">
    <location>
        <position position="133"/>
    </location>
    <ligand>
        <name>ATP</name>
        <dbReference type="ChEBI" id="CHEBI:30616"/>
    </ligand>
</feature>
<feature type="binding site" evidence="14">
    <location>
        <position position="111"/>
    </location>
    <ligand>
        <name>L-threonine</name>
        <dbReference type="ChEBI" id="CHEBI:57926"/>
    </ligand>
</feature>
<dbReference type="Pfam" id="PF03481">
    <property type="entry name" value="Sua5_C"/>
    <property type="match status" value="1"/>
</dbReference>
<evidence type="ECO:0000313" key="16">
    <source>
        <dbReference type="EMBL" id="CCG53546.1"/>
    </source>
</evidence>
<feature type="binding site" evidence="14">
    <location>
        <position position="107"/>
    </location>
    <ligand>
        <name>ATP</name>
        <dbReference type="ChEBI" id="CHEBI:30616"/>
    </ligand>
</feature>
<dbReference type="Pfam" id="PF01300">
    <property type="entry name" value="Sua5_yciO_yrdC"/>
    <property type="match status" value="1"/>
</dbReference>
<evidence type="ECO:0000256" key="10">
    <source>
        <dbReference type="ARBA" id="ARBA00022840"/>
    </source>
</evidence>